<proteinExistence type="predicted"/>
<reference evidence="1 2" key="1">
    <citation type="submission" date="2024-01" db="EMBL/GenBank/DDBJ databases">
        <title>The genomes of 5 underutilized Papilionoideae crops provide insights into root nodulation and disease resistanc.</title>
        <authorList>
            <person name="Yuan L."/>
        </authorList>
    </citation>
    <scope>NUCLEOTIDE SEQUENCE [LARGE SCALE GENOMIC DNA]</scope>
    <source>
        <strain evidence="1">ZHUSHIDOU_FW_LH</strain>
        <tissue evidence="1">Leaf</tissue>
    </source>
</reference>
<protein>
    <submittedName>
        <fullName evidence="1">Uncharacterized protein</fullName>
    </submittedName>
</protein>
<dbReference type="Proteomes" id="UP001372338">
    <property type="component" value="Unassembled WGS sequence"/>
</dbReference>
<comment type="caution">
    <text evidence="1">The sequence shown here is derived from an EMBL/GenBank/DDBJ whole genome shotgun (WGS) entry which is preliminary data.</text>
</comment>
<evidence type="ECO:0000313" key="1">
    <source>
        <dbReference type="EMBL" id="KAK7258371.1"/>
    </source>
</evidence>
<dbReference type="AlphaFoldDB" id="A0AAN9I2S2"/>
<accession>A0AAN9I2S2</accession>
<evidence type="ECO:0000313" key="2">
    <source>
        <dbReference type="Proteomes" id="UP001372338"/>
    </source>
</evidence>
<organism evidence="1 2">
    <name type="scientific">Crotalaria pallida</name>
    <name type="common">Smooth rattlebox</name>
    <name type="synonym">Crotalaria striata</name>
    <dbReference type="NCBI Taxonomy" id="3830"/>
    <lineage>
        <taxon>Eukaryota</taxon>
        <taxon>Viridiplantae</taxon>
        <taxon>Streptophyta</taxon>
        <taxon>Embryophyta</taxon>
        <taxon>Tracheophyta</taxon>
        <taxon>Spermatophyta</taxon>
        <taxon>Magnoliopsida</taxon>
        <taxon>eudicotyledons</taxon>
        <taxon>Gunneridae</taxon>
        <taxon>Pentapetalae</taxon>
        <taxon>rosids</taxon>
        <taxon>fabids</taxon>
        <taxon>Fabales</taxon>
        <taxon>Fabaceae</taxon>
        <taxon>Papilionoideae</taxon>
        <taxon>50 kb inversion clade</taxon>
        <taxon>genistoids sensu lato</taxon>
        <taxon>core genistoids</taxon>
        <taxon>Crotalarieae</taxon>
        <taxon>Crotalaria</taxon>
    </lineage>
</organism>
<sequence>MLVYVGFVCTSMTCDAVRVLIIRSFLSNALHSFTLDVEAAVHTNIIRCMPLFLTPFLRNLFYYQLYGARKMNCK</sequence>
<gene>
    <name evidence="1" type="ORF">RIF29_23944</name>
</gene>
<dbReference type="EMBL" id="JAYWIO010000005">
    <property type="protein sequence ID" value="KAK7258371.1"/>
    <property type="molecule type" value="Genomic_DNA"/>
</dbReference>
<name>A0AAN9I2S2_CROPI</name>
<keyword evidence="2" id="KW-1185">Reference proteome</keyword>